<name>A0A1G8D6K0_9FLAO</name>
<evidence type="ECO:0000313" key="2">
    <source>
        <dbReference type="EMBL" id="SDH53377.1"/>
    </source>
</evidence>
<dbReference type="Pfam" id="PF13847">
    <property type="entry name" value="Methyltransf_31"/>
    <property type="match status" value="1"/>
</dbReference>
<sequence length="243" mass="28420">MSKENKAWYVSWFDTPYYHTLYKDRDYAEAQMLIDNLSHYLNLEEGAKILDLACGKGRHSVYLNKLGYDVTGVDLSVNSIESAKEFESDTLHFHVHDMREPLTQKYDAILNLFTSFGYFQDPADNARTLDAIHQSLSEYGLAVIDFMNVDKVIANLVPSEVKTVDGIEFHITRKYEDGFIIKNIVFDADGEHHDYTEKVKALRLEDFEEMMNEKEIYLLDVFGDYKLRKFYKNESDRLIMIFK</sequence>
<evidence type="ECO:0000313" key="3">
    <source>
        <dbReference type="Proteomes" id="UP000243588"/>
    </source>
</evidence>
<keyword evidence="2" id="KW-0489">Methyltransferase</keyword>
<organism evidence="2 3">
    <name type="scientific">Myroides phaeus</name>
    <dbReference type="NCBI Taxonomy" id="702745"/>
    <lineage>
        <taxon>Bacteria</taxon>
        <taxon>Pseudomonadati</taxon>
        <taxon>Bacteroidota</taxon>
        <taxon>Flavobacteriia</taxon>
        <taxon>Flavobacteriales</taxon>
        <taxon>Flavobacteriaceae</taxon>
        <taxon>Myroides</taxon>
    </lineage>
</organism>
<dbReference type="Gene3D" id="3.40.50.150">
    <property type="entry name" value="Vaccinia Virus protein VP39"/>
    <property type="match status" value="1"/>
</dbReference>
<dbReference type="GO" id="GO:0032259">
    <property type="term" value="P:methylation"/>
    <property type="evidence" value="ECO:0007669"/>
    <property type="project" value="UniProtKB-KW"/>
</dbReference>
<dbReference type="PANTHER" id="PTHR43861">
    <property type="entry name" value="TRANS-ACONITATE 2-METHYLTRANSFERASE-RELATED"/>
    <property type="match status" value="1"/>
</dbReference>
<proteinExistence type="predicted"/>
<keyword evidence="2" id="KW-0808">Transferase</keyword>
<gene>
    <name evidence="2" type="ORF">SAMN05421818_10623</name>
</gene>
<protein>
    <submittedName>
        <fullName evidence="2">Methyltransferase domain-containing protein</fullName>
    </submittedName>
</protein>
<feature type="domain" description="Methyltransferase" evidence="1">
    <location>
        <begin position="44"/>
        <end position="155"/>
    </location>
</feature>
<dbReference type="RefSeq" id="WP_090406831.1">
    <property type="nucleotide sequence ID" value="NZ_FNDQ01000006.1"/>
</dbReference>
<reference evidence="3" key="1">
    <citation type="submission" date="2016-10" db="EMBL/GenBank/DDBJ databases">
        <authorList>
            <person name="Varghese N."/>
            <person name="Submissions S."/>
        </authorList>
    </citation>
    <scope>NUCLEOTIDE SEQUENCE [LARGE SCALE GENOMIC DNA]</scope>
    <source>
        <strain evidence="3">DSM 23313</strain>
    </source>
</reference>
<dbReference type="STRING" id="702745.SAMN05421818_10623"/>
<dbReference type="Gene3D" id="2.20.25.110">
    <property type="entry name" value="S-adenosyl-L-methionine-dependent methyltransferases"/>
    <property type="match status" value="1"/>
</dbReference>
<dbReference type="EMBL" id="FNDQ01000006">
    <property type="protein sequence ID" value="SDH53377.1"/>
    <property type="molecule type" value="Genomic_DNA"/>
</dbReference>
<dbReference type="PANTHER" id="PTHR43861:SF1">
    <property type="entry name" value="TRANS-ACONITATE 2-METHYLTRANSFERASE"/>
    <property type="match status" value="1"/>
</dbReference>
<dbReference type="InterPro" id="IPR029063">
    <property type="entry name" value="SAM-dependent_MTases_sf"/>
</dbReference>
<dbReference type="CDD" id="cd02440">
    <property type="entry name" value="AdoMet_MTases"/>
    <property type="match status" value="1"/>
</dbReference>
<accession>A0A1G8D6K0</accession>
<dbReference type="AlphaFoldDB" id="A0A1G8D6K0"/>
<dbReference type="GO" id="GO:0008168">
    <property type="term" value="F:methyltransferase activity"/>
    <property type="evidence" value="ECO:0007669"/>
    <property type="project" value="UniProtKB-KW"/>
</dbReference>
<dbReference type="Proteomes" id="UP000243588">
    <property type="component" value="Unassembled WGS sequence"/>
</dbReference>
<dbReference type="SUPFAM" id="SSF53335">
    <property type="entry name" value="S-adenosyl-L-methionine-dependent methyltransferases"/>
    <property type="match status" value="1"/>
</dbReference>
<dbReference type="InterPro" id="IPR025714">
    <property type="entry name" value="Methyltranfer_dom"/>
</dbReference>
<evidence type="ECO:0000259" key="1">
    <source>
        <dbReference type="Pfam" id="PF13847"/>
    </source>
</evidence>
<keyword evidence="3" id="KW-1185">Reference proteome</keyword>